<name>A0A423P3N9_PSEFL</name>
<sequence>MVSHEQIVDFSNRLTNGKDEAEASRDVMKFLCAGIGMVLQDEQVSPIVRDAFAVAHRYWFEGAENEHELNAARIKCWDFLEAKGRDVEIEDNEDAAVRALFCVMYPDRVSDEDFVQESFDWFFEMINRIGDFGHAFEQAATRVTRTAE</sequence>
<gene>
    <name evidence="1" type="ORF">BK673_14995</name>
</gene>
<protein>
    <submittedName>
        <fullName evidence="1">Uncharacterized protein</fullName>
    </submittedName>
</protein>
<organism evidence="1 2">
    <name type="scientific">Pseudomonas fluorescens</name>
    <dbReference type="NCBI Taxonomy" id="294"/>
    <lineage>
        <taxon>Bacteria</taxon>
        <taxon>Pseudomonadati</taxon>
        <taxon>Pseudomonadota</taxon>
        <taxon>Gammaproteobacteria</taxon>
        <taxon>Pseudomonadales</taxon>
        <taxon>Pseudomonadaceae</taxon>
        <taxon>Pseudomonas</taxon>
    </lineage>
</organism>
<dbReference type="Proteomes" id="UP000283619">
    <property type="component" value="Unassembled WGS sequence"/>
</dbReference>
<evidence type="ECO:0000313" key="1">
    <source>
        <dbReference type="EMBL" id="ROO07856.1"/>
    </source>
</evidence>
<dbReference type="AlphaFoldDB" id="A0A423P3N9"/>
<accession>A0A423P3N9</accession>
<reference evidence="1 2" key="1">
    <citation type="submission" date="2016-10" db="EMBL/GenBank/DDBJ databases">
        <title>Comparative genome analysis of multiple Pseudomonas spp. focuses on biocontrol and plant growth promoting traits.</title>
        <authorList>
            <person name="Tao X.-Y."/>
            <person name="Taylor C.G."/>
        </authorList>
    </citation>
    <scope>NUCLEOTIDE SEQUENCE [LARGE SCALE GENOMIC DNA]</scope>
    <source>
        <strain evidence="1 2">36G2</strain>
    </source>
</reference>
<evidence type="ECO:0000313" key="2">
    <source>
        <dbReference type="Proteomes" id="UP000283619"/>
    </source>
</evidence>
<dbReference type="EMBL" id="MOBZ01000013">
    <property type="protein sequence ID" value="ROO07856.1"/>
    <property type="molecule type" value="Genomic_DNA"/>
</dbReference>
<proteinExistence type="predicted"/>
<dbReference type="RefSeq" id="WP_123594125.1">
    <property type="nucleotide sequence ID" value="NZ_MOBZ01000013.1"/>
</dbReference>
<comment type="caution">
    <text evidence="1">The sequence shown here is derived from an EMBL/GenBank/DDBJ whole genome shotgun (WGS) entry which is preliminary data.</text>
</comment>